<accession>A0A819VAA7</accession>
<evidence type="ECO:0000313" key="1">
    <source>
        <dbReference type="EMBL" id="CAF4105780.1"/>
    </source>
</evidence>
<proteinExistence type="predicted"/>
<feature type="non-terminal residue" evidence="1">
    <location>
        <position position="1"/>
    </location>
</feature>
<protein>
    <submittedName>
        <fullName evidence="1">Uncharacterized protein</fullName>
    </submittedName>
</protein>
<name>A0A819VAA7_9BILA</name>
<evidence type="ECO:0000313" key="2">
    <source>
        <dbReference type="Proteomes" id="UP000663874"/>
    </source>
</evidence>
<reference evidence="1" key="1">
    <citation type="submission" date="2021-02" db="EMBL/GenBank/DDBJ databases">
        <authorList>
            <person name="Nowell W R."/>
        </authorList>
    </citation>
    <scope>NUCLEOTIDE SEQUENCE</scope>
</reference>
<dbReference type="AlphaFoldDB" id="A0A819VAA7"/>
<dbReference type="EMBL" id="CAJOBE010010329">
    <property type="protein sequence ID" value="CAF4105780.1"/>
    <property type="molecule type" value="Genomic_DNA"/>
</dbReference>
<sequence length="52" mass="6061">NVLRIDPHTMRFIGKGQIVDINSKHLLEYDDDSYESAEIIPYSLQNYCSNDE</sequence>
<gene>
    <name evidence="1" type="ORF">FNK824_LOCUS31609</name>
</gene>
<comment type="caution">
    <text evidence="1">The sequence shown here is derived from an EMBL/GenBank/DDBJ whole genome shotgun (WGS) entry which is preliminary data.</text>
</comment>
<dbReference type="Proteomes" id="UP000663874">
    <property type="component" value="Unassembled WGS sequence"/>
</dbReference>
<organism evidence="1 2">
    <name type="scientific">Rotaria sordida</name>
    <dbReference type="NCBI Taxonomy" id="392033"/>
    <lineage>
        <taxon>Eukaryota</taxon>
        <taxon>Metazoa</taxon>
        <taxon>Spiralia</taxon>
        <taxon>Gnathifera</taxon>
        <taxon>Rotifera</taxon>
        <taxon>Eurotatoria</taxon>
        <taxon>Bdelloidea</taxon>
        <taxon>Philodinida</taxon>
        <taxon>Philodinidae</taxon>
        <taxon>Rotaria</taxon>
    </lineage>
</organism>